<reference evidence="2" key="1">
    <citation type="journal article" date="2019" name="Int. J. Syst. Evol. Microbiol.">
        <title>The Global Catalogue of Microorganisms (GCM) 10K type strain sequencing project: providing services to taxonomists for standard genome sequencing and annotation.</title>
        <authorList>
            <consortium name="The Broad Institute Genomics Platform"/>
            <consortium name="The Broad Institute Genome Sequencing Center for Infectious Disease"/>
            <person name="Wu L."/>
            <person name="Ma J."/>
        </authorList>
    </citation>
    <scope>NUCLEOTIDE SEQUENCE [LARGE SCALE GENOMIC DNA]</scope>
    <source>
        <strain evidence="2">JCM 10083</strain>
    </source>
</reference>
<organism evidence="1 2">
    <name type="scientific">Streptosporangium amethystogenes subsp. fukuiense</name>
    <dbReference type="NCBI Taxonomy" id="698418"/>
    <lineage>
        <taxon>Bacteria</taxon>
        <taxon>Bacillati</taxon>
        <taxon>Actinomycetota</taxon>
        <taxon>Actinomycetes</taxon>
        <taxon>Streptosporangiales</taxon>
        <taxon>Streptosporangiaceae</taxon>
        <taxon>Streptosporangium</taxon>
    </lineage>
</organism>
<name>A0ABW2T182_9ACTN</name>
<accession>A0ABW2T182</accession>
<dbReference type="InterPro" id="IPR046030">
    <property type="entry name" value="DUF5988"/>
</dbReference>
<keyword evidence="2" id="KW-1185">Reference proteome</keyword>
<comment type="caution">
    <text evidence="1">The sequence shown here is derived from an EMBL/GenBank/DDBJ whole genome shotgun (WGS) entry which is preliminary data.</text>
</comment>
<evidence type="ECO:0000313" key="2">
    <source>
        <dbReference type="Proteomes" id="UP001596514"/>
    </source>
</evidence>
<proteinExistence type="predicted"/>
<dbReference type="RefSeq" id="WP_343980686.1">
    <property type="nucleotide sequence ID" value="NZ_BAAAGK010000204.1"/>
</dbReference>
<sequence length="69" mass="7683">MTSAKIVLTGGPERLFACGRAQQPVNPQEKVKILLGAGYEHFVHNGEFLTIEGENLPVFQWSERTKIAE</sequence>
<dbReference type="Pfam" id="PF19450">
    <property type="entry name" value="DUF5988"/>
    <property type="match status" value="1"/>
</dbReference>
<dbReference type="Proteomes" id="UP001596514">
    <property type="component" value="Unassembled WGS sequence"/>
</dbReference>
<protein>
    <submittedName>
        <fullName evidence="1">DUF5988 family protein</fullName>
    </submittedName>
</protein>
<evidence type="ECO:0000313" key="1">
    <source>
        <dbReference type="EMBL" id="MFC7601449.1"/>
    </source>
</evidence>
<gene>
    <name evidence="1" type="ORF">ACFQVD_15250</name>
</gene>
<dbReference type="EMBL" id="JBHTEE010000001">
    <property type="protein sequence ID" value="MFC7601449.1"/>
    <property type="molecule type" value="Genomic_DNA"/>
</dbReference>